<dbReference type="Proteomes" id="UP000540685">
    <property type="component" value="Unassembled WGS sequence"/>
</dbReference>
<dbReference type="InterPro" id="IPR043146">
    <property type="entry name" value="Penicillin_amidase_N_B-knob"/>
</dbReference>
<dbReference type="InterPro" id="IPR014395">
    <property type="entry name" value="Pen/GL7ACA/AHL_acylase"/>
</dbReference>
<gene>
    <name evidence="6" type="ORF">F4562_000212</name>
</gene>
<dbReference type="AlphaFoldDB" id="A0A7W9MDU6"/>
<proteinExistence type="inferred from homology"/>
<dbReference type="GO" id="GO:0017000">
    <property type="term" value="P:antibiotic biosynthetic process"/>
    <property type="evidence" value="ECO:0007669"/>
    <property type="project" value="InterPro"/>
</dbReference>
<dbReference type="SUPFAM" id="SSF56235">
    <property type="entry name" value="N-terminal nucleophile aminohydrolases (Ntn hydrolases)"/>
    <property type="match status" value="1"/>
</dbReference>
<dbReference type="Gene3D" id="1.10.439.10">
    <property type="entry name" value="Penicillin Amidohydrolase, domain 1"/>
    <property type="match status" value="1"/>
</dbReference>
<dbReference type="RefSeq" id="WP_184546181.1">
    <property type="nucleotide sequence ID" value="NZ_JACHMP010000001.1"/>
</dbReference>
<dbReference type="PIRSF" id="PIRSF001227">
    <property type="entry name" value="Pen_acylase"/>
    <property type="match status" value="1"/>
</dbReference>
<dbReference type="PANTHER" id="PTHR34218">
    <property type="entry name" value="PEPTIDASE S45 PENICILLIN AMIDASE"/>
    <property type="match status" value="1"/>
</dbReference>
<evidence type="ECO:0000313" key="6">
    <source>
        <dbReference type="EMBL" id="MBB5817150.1"/>
    </source>
</evidence>
<dbReference type="InterPro" id="IPR002692">
    <property type="entry name" value="S45"/>
</dbReference>
<evidence type="ECO:0000256" key="5">
    <source>
        <dbReference type="PIRSR" id="PIRSR001227-2"/>
    </source>
</evidence>
<evidence type="ECO:0000313" key="7">
    <source>
        <dbReference type="Proteomes" id="UP000540685"/>
    </source>
</evidence>
<sequence>MRDKRGRLWRVARWGLCLVLVLALTGAALAVWAVRRAFPEYGGTLTLPGLSAPVTVHRDGYGVPQIHARTETDLFKAQGYVTAQDRFWEMDYRRHLTSGRLSELFGGSQVGTDAFFRTLGWRQVAEQEWRLISPEARGHLQAYADGVNAWIADNGGPAATGDKSLEYTVLGLQNGGYTVAPWDPVDSIAWLKAMAWDLRSNLSAEVGRASLLAHGLTREEIAQLFPAYPYDRNRPIVDDGTSGVTATSAAVPPRRVLREAGPALAALRALPNLPGLLSSSGAGVGSNSWVVGGALTASGKPLLANDPHLSPSQPNIWYQVGLRCECRLNVQGFSLAGLPGVMIGHNDRVAWGLTNLAPDVTDLYLEKIDGDRYFDGTAWRDLTIRQEVITVAGGAAVPLTVRSTKHGPLLSDRSAELFGIARHQAAPGPTPSLDTEAPGVPAAAAPGPYGVALRWTALTPGRTVEAVFALNRAANWKEFRAAAALFEVPSQNLIYADVDGNIGYQAPGRVPVRGKGNGQWPVPGWDPAYDWTGYVPFAELPRQFNPPGGVIVTANQAVTGPDRGPFLTGDWSYGYRSQRVLDMIAERASRGKLDLEDMREMQFDDRNGFAPELVPSLLAAEGVTTAAARARELLRGWNFRQPADSAAAAFYNASLRHLLLRTFDEVPDGQKPASGDGSWEILRPLLGKPSSPWWDDRTTPGVESMNDMLVAAMDAAASELTDLLGEEPDEWRWGDLHTLTVRNATFGQSGIAPVEWLFNLAPVAAAGGTDLVNATGWTPEQGYEVDFVPSMRMIVDMADMDGSAWVQLSGNSGHAFHPHYGDQLELWRTGRTAPMPWSAERIRAGAEHTLTLVP</sequence>
<dbReference type="InterPro" id="IPR023343">
    <property type="entry name" value="Penicillin_amidase_dom1"/>
</dbReference>
<accession>A0A7W9MDU6</accession>
<evidence type="ECO:0000256" key="2">
    <source>
        <dbReference type="ARBA" id="ARBA00022801"/>
    </source>
</evidence>
<dbReference type="PANTHER" id="PTHR34218:SF4">
    <property type="entry name" value="ACYL-HOMOSERINE LACTONE ACYLASE QUIP"/>
    <property type="match status" value="1"/>
</dbReference>
<evidence type="ECO:0000256" key="3">
    <source>
        <dbReference type="ARBA" id="ARBA00023145"/>
    </source>
</evidence>
<keyword evidence="7" id="KW-1185">Reference proteome</keyword>
<organism evidence="6 7">
    <name type="scientific">Streptosporangium becharense</name>
    <dbReference type="NCBI Taxonomy" id="1816182"/>
    <lineage>
        <taxon>Bacteria</taxon>
        <taxon>Bacillati</taxon>
        <taxon>Actinomycetota</taxon>
        <taxon>Actinomycetes</taxon>
        <taxon>Streptosporangiales</taxon>
        <taxon>Streptosporangiaceae</taxon>
        <taxon>Streptosporangium</taxon>
    </lineage>
</organism>
<dbReference type="CDD" id="cd03747">
    <property type="entry name" value="Ntn_PGA_like"/>
    <property type="match status" value="1"/>
</dbReference>
<dbReference type="Gene3D" id="1.10.1400.10">
    <property type="match status" value="1"/>
</dbReference>
<dbReference type="Gene3D" id="2.30.120.10">
    <property type="match status" value="1"/>
</dbReference>
<keyword evidence="5" id="KW-0106">Calcium</keyword>
<evidence type="ECO:0000256" key="4">
    <source>
        <dbReference type="PIRSR" id="PIRSR001227-1"/>
    </source>
</evidence>
<dbReference type="EMBL" id="JACHMP010000001">
    <property type="protein sequence ID" value="MBB5817150.1"/>
    <property type="molecule type" value="Genomic_DNA"/>
</dbReference>
<feature type="active site" description="Nucleophile" evidence="4">
    <location>
        <position position="286"/>
    </location>
</feature>
<evidence type="ECO:0000256" key="1">
    <source>
        <dbReference type="ARBA" id="ARBA00006586"/>
    </source>
</evidence>
<dbReference type="Pfam" id="PF01804">
    <property type="entry name" value="Penicil_amidase"/>
    <property type="match status" value="1"/>
</dbReference>
<dbReference type="GO" id="GO:0046872">
    <property type="term" value="F:metal ion binding"/>
    <property type="evidence" value="ECO:0007669"/>
    <property type="project" value="UniProtKB-KW"/>
</dbReference>
<name>A0A7W9MDU6_9ACTN</name>
<feature type="binding site" evidence="5">
    <location>
        <position position="359"/>
    </location>
    <ligand>
        <name>Ca(2+)</name>
        <dbReference type="ChEBI" id="CHEBI:29108"/>
    </ligand>
</feature>
<dbReference type="Gene3D" id="3.60.20.10">
    <property type="entry name" value="Glutamine Phosphoribosylpyrophosphate, subunit 1, domain 1"/>
    <property type="match status" value="1"/>
</dbReference>
<protein>
    <submittedName>
        <fullName evidence="6">Penicillin amidase</fullName>
        <ecNumber evidence="6">3.5.1.11</ecNumber>
    </submittedName>
</protein>
<reference evidence="6 7" key="1">
    <citation type="submission" date="2020-08" db="EMBL/GenBank/DDBJ databases">
        <title>Sequencing the genomes of 1000 actinobacteria strains.</title>
        <authorList>
            <person name="Klenk H.-P."/>
        </authorList>
    </citation>
    <scope>NUCLEOTIDE SEQUENCE [LARGE SCALE GENOMIC DNA]</scope>
    <source>
        <strain evidence="6 7">DSM 46887</strain>
    </source>
</reference>
<keyword evidence="3" id="KW-0865">Zymogen</keyword>
<feature type="binding site" evidence="5">
    <location>
        <position position="205"/>
    </location>
    <ligand>
        <name>Ca(2+)</name>
        <dbReference type="ChEBI" id="CHEBI:29108"/>
    </ligand>
</feature>
<feature type="binding site" evidence="5">
    <location>
        <position position="362"/>
    </location>
    <ligand>
        <name>Ca(2+)</name>
        <dbReference type="ChEBI" id="CHEBI:29108"/>
    </ligand>
</feature>
<dbReference type="GO" id="GO:0008953">
    <property type="term" value="F:penicillin amidase activity"/>
    <property type="evidence" value="ECO:0007669"/>
    <property type="project" value="UniProtKB-EC"/>
</dbReference>
<comment type="cofactor">
    <cofactor evidence="5">
        <name>Ca(2+)</name>
        <dbReference type="ChEBI" id="CHEBI:29108"/>
    </cofactor>
    <text evidence="5">Binds 1 Ca(2+) ion per dimer.</text>
</comment>
<comment type="caution">
    <text evidence="6">The sequence shown here is derived from an EMBL/GenBank/DDBJ whole genome shotgun (WGS) entry which is preliminary data.</text>
</comment>
<dbReference type="EC" id="3.5.1.11" evidence="6"/>
<keyword evidence="2 6" id="KW-0378">Hydrolase</keyword>
<dbReference type="InterPro" id="IPR029055">
    <property type="entry name" value="Ntn_hydrolases_N"/>
</dbReference>
<comment type="similarity">
    <text evidence="1">Belongs to the peptidase S45 family.</text>
</comment>
<keyword evidence="5" id="KW-0479">Metal-binding</keyword>
<dbReference type="InterPro" id="IPR043147">
    <property type="entry name" value="Penicillin_amidase_A-knob"/>
</dbReference>